<dbReference type="EMBL" id="CP021983">
    <property type="protein sequence ID" value="ASC69177.1"/>
    <property type="molecule type" value="Genomic_DNA"/>
</dbReference>
<dbReference type="GO" id="GO:0016787">
    <property type="term" value="F:hydrolase activity"/>
    <property type="evidence" value="ECO:0007669"/>
    <property type="project" value="UniProtKB-KW"/>
</dbReference>
<dbReference type="InterPro" id="IPR029058">
    <property type="entry name" value="AB_hydrolase_fold"/>
</dbReference>
<keyword evidence="3" id="KW-1185">Reference proteome</keyword>
<keyword evidence="2" id="KW-0378">Hydrolase</keyword>
<dbReference type="PANTHER" id="PTHR22753:SF48">
    <property type="entry name" value="PHOSPHOLIPID_GLYCEROL ACYLTRANSFERASE DOMAIN-CONTAINING PROTEIN"/>
    <property type="match status" value="1"/>
</dbReference>
<dbReference type="OrthoDB" id="571089at2"/>
<evidence type="ECO:0000259" key="1">
    <source>
        <dbReference type="Pfam" id="PF12146"/>
    </source>
</evidence>
<gene>
    <name evidence="2" type="primary">rutD_1</name>
    <name evidence="2" type="ORF">XM38_001030</name>
</gene>
<accession>A0A1Z3HFZ9</accession>
<name>A0A1Z3HFZ9_9CYAN</name>
<reference evidence="2 3" key="1">
    <citation type="journal article" date="2016" name="Biochim. Biophys. Acta">
        <title>Characterization of red-shifted phycobilisomes isolated from the chlorophyll f-containing cyanobacterium Halomicronema hongdechloris.</title>
        <authorList>
            <person name="Li Y."/>
            <person name="Lin Y."/>
            <person name="Garvey C.J."/>
            <person name="Birch D."/>
            <person name="Corkery R.W."/>
            <person name="Loughlin P.C."/>
            <person name="Scheer H."/>
            <person name="Willows R.D."/>
            <person name="Chen M."/>
        </authorList>
    </citation>
    <scope>NUCLEOTIDE SEQUENCE [LARGE SCALE GENOMIC DNA]</scope>
    <source>
        <strain evidence="2 3">C2206</strain>
    </source>
</reference>
<dbReference type="Proteomes" id="UP000191901">
    <property type="component" value="Chromosome"/>
</dbReference>
<dbReference type="GO" id="GO:0016020">
    <property type="term" value="C:membrane"/>
    <property type="evidence" value="ECO:0007669"/>
    <property type="project" value="TreeGrafter"/>
</dbReference>
<dbReference type="SUPFAM" id="SSF53474">
    <property type="entry name" value="alpha/beta-Hydrolases"/>
    <property type="match status" value="1"/>
</dbReference>
<dbReference type="KEGG" id="hhg:XM38_001030"/>
<sequence>MDGTGTLYQRQVDALATVFDIRCLAIPPDDCTDWSGLAEQAVALISDAQGNRPLYLCGESFGACLALQIVTRASQLADYLVLINSATAFHRQNWGSWASSITRWLPTSAYSLSTYGLWPLLAALHRIDAPERRSLLTAMQSVTHRSAAWRLSLLADEALAQLPLETIQQPVLLLAAAADRLLPSVPEAERLARRLPHAQLRVLPHSGHACLLERDINLFNILQKEQWLPALVGSSQRGCTVGAALHAVSPTPAALVNKWGKGSAPDGHGRMTTQLRPACLAW</sequence>
<protein>
    <submittedName>
        <fullName evidence="2">Aminoacrylate hydrolase RutD</fullName>
        <ecNumber evidence="2">3.5.1.-</ecNumber>
    </submittedName>
</protein>
<dbReference type="EC" id="3.5.1.-" evidence="2"/>
<dbReference type="Gene3D" id="3.40.50.1820">
    <property type="entry name" value="alpha/beta hydrolase"/>
    <property type="match status" value="1"/>
</dbReference>
<dbReference type="AlphaFoldDB" id="A0A1Z3HFZ9"/>
<dbReference type="InterPro" id="IPR022742">
    <property type="entry name" value="Hydrolase_4"/>
</dbReference>
<feature type="domain" description="Serine aminopeptidase S33" evidence="1">
    <location>
        <begin position="40"/>
        <end position="215"/>
    </location>
</feature>
<evidence type="ECO:0000313" key="2">
    <source>
        <dbReference type="EMBL" id="ASC69177.1"/>
    </source>
</evidence>
<dbReference type="Pfam" id="PF12146">
    <property type="entry name" value="Hydrolase_4"/>
    <property type="match status" value="1"/>
</dbReference>
<organism evidence="2 3">
    <name type="scientific">Halomicronema hongdechloris C2206</name>
    <dbReference type="NCBI Taxonomy" id="1641165"/>
    <lineage>
        <taxon>Bacteria</taxon>
        <taxon>Bacillati</taxon>
        <taxon>Cyanobacteriota</taxon>
        <taxon>Cyanophyceae</taxon>
        <taxon>Nodosilineales</taxon>
        <taxon>Nodosilineaceae</taxon>
        <taxon>Halomicronema</taxon>
    </lineage>
</organism>
<dbReference type="PANTHER" id="PTHR22753">
    <property type="entry name" value="TRANSMEMBRANE PROTEIN 68"/>
    <property type="match status" value="1"/>
</dbReference>
<evidence type="ECO:0000313" key="3">
    <source>
        <dbReference type="Proteomes" id="UP000191901"/>
    </source>
</evidence>
<proteinExistence type="predicted"/>